<organism evidence="4 5">
    <name type="scientific">Burkholderia lata (strain ATCC 17760 / DSM 23089 / LMG 22485 / NCIMB 9086 / R18194 / 383)</name>
    <dbReference type="NCBI Taxonomy" id="482957"/>
    <lineage>
        <taxon>Bacteria</taxon>
        <taxon>Pseudomonadati</taxon>
        <taxon>Pseudomonadota</taxon>
        <taxon>Betaproteobacteria</taxon>
        <taxon>Burkholderiales</taxon>
        <taxon>Burkholderiaceae</taxon>
        <taxon>Burkholderia</taxon>
        <taxon>Burkholderia cepacia complex</taxon>
    </lineage>
</organism>
<protein>
    <submittedName>
        <fullName evidence="4">Lytic transglycosylase</fullName>
    </submittedName>
</protein>
<dbReference type="Gene3D" id="1.10.530.10">
    <property type="match status" value="1"/>
</dbReference>
<dbReference type="EMBL" id="CABVQH010000006">
    <property type="protein sequence ID" value="VWC67248.1"/>
    <property type="molecule type" value="Genomic_DNA"/>
</dbReference>
<dbReference type="PANTHER" id="PTHR37423:SF2">
    <property type="entry name" value="MEMBRANE-BOUND LYTIC MUREIN TRANSGLYCOSYLASE C"/>
    <property type="match status" value="1"/>
</dbReference>
<name>A0A6P2UAZ0_BURL3</name>
<dbReference type="InterPro" id="IPR023346">
    <property type="entry name" value="Lysozyme-like_dom_sf"/>
</dbReference>
<feature type="compositionally biased region" description="Polar residues" evidence="2">
    <location>
        <begin position="242"/>
        <end position="252"/>
    </location>
</feature>
<dbReference type="CDD" id="cd00254">
    <property type="entry name" value="LT-like"/>
    <property type="match status" value="1"/>
</dbReference>
<reference evidence="4 5" key="1">
    <citation type="submission" date="2019-09" db="EMBL/GenBank/DDBJ databases">
        <authorList>
            <person name="Depoorter E."/>
        </authorList>
    </citation>
    <scope>NUCLEOTIDE SEQUENCE [LARGE SCALE GENOMIC DNA]</scope>
    <source>
        <strain evidence="4">R-18109</strain>
    </source>
</reference>
<dbReference type="AlphaFoldDB" id="A0A6P2UAZ0"/>
<evidence type="ECO:0000256" key="2">
    <source>
        <dbReference type="SAM" id="MobiDB-lite"/>
    </source>
</evidence>
<evidence type="ECO:0000259" key="3">
    <source>
        <dbReference type="Pfam" id="PF01464"/>
    </source>
</evidence>
<comment type="similarity">
    <text evidence="1">Belongs to the transglycosylase Slt family.</text>
</comment>
<evidence type="ECO:0000313" key="4">
    <source>
        <dbReference type="EMBL" id="VWC67248.1"/>
    </source>
</evidence>
<gene>
    <name evidence="4" type="ORF">BLA18109_02212</name>
</gene>
<accession>A0A6P2UAZ0</accession>
<dbReference type="PANTHER" id="PTHR37423">
    <property type="entry name" value="SOLUBLE LYTIC MUREIN TRANSGLYCOSYLASE-RELATED"/>
    <property type="match status" value="1"/>
</dbReference>
<dbReference type="Pfam" id="PF01464">
    <property type="entry name" value="SLT"/>
    <property type="match status" value="1"/>
</dbReference>
<evidence type="ECO:0000256" key="1">
    <source>
        <dbReference type="ARBA" id="ARBA00007734"/>
    </source>
</evidence>
<dbReference type="SUPFAM" id="SSF53955">
    <property type="entry name" value="Lysozyme-like"/>
    <property type="match status" value="1"/>
</dbReference>
<feature type="region of interest" description="Disordered" evidence="2">
    <location>
        <begin position="222"/>
        <end position="252"/>
    </location>
</feature>
<feature type="domain" description="Transglycosylase SLT" evidence="3">
    <location>
        <begin position="112"/>
        <end position="206"/>
    </location>
</feature>
<evidence type="ECO:0000313" key="5">
    <source>
        <dbReference type="Proteomes" id="UP000494260"/>
    </source>
</evidence>
<sequence length="252" mass="26732">MPLSFEPVFDHLRRLADILGAFQFPPSTMRRFLWLIVLSLGIAQQASAQQAPAVPASAPEAAASAPSVASSPLADANDQPNEANRRITSYLTKKFGVAKERAAKLADIVSVTATKYSLPPALVYAIISIESRFQEKARGQHGATGLMQVVPAAHRGLVRNVKDLTEPNANVEVGSAILSGYVRAAGGDVRAGLRSYSGGSSAYAAKVMQRVDSFRFVLEPDDDAKAANPSNDTNGRMVPVSDKTSPTAARNN</sequence>
<dbReference type="InterPro" id="IPR008258">
    <property type="entry name" value="Transglycosylase_SLT_dom_1"/>
</dbReference>
<proteinExistence type="inferred from homology"/>
<dbReference type="Proteomes" id="UP000494260">
    <property type="component" value="Unassembled WGS sequence"/>
</dbReference>